<proteinExistence type="predicted"/>
<dbReference type="GeneID" id="27311199"/>
<feature type="compositionally biased region" description="Low complexity" evidence="1">
    <location>
        <begin position="287"/>
        <end position="304"/>
    </location>
</feature>
<feature type="region of interest" description="Disordered" evidence="1">
    <location>
        <begin position="226"/>
        <end position="317"/>
    </location>
</feature>
<feature type="compositionally biased region" description="Low complexity" evidence="1">
    <location>
        <begin position="261"/>
        <end position="279"/>
    </location>
</feature>
<dbReference type="SUPFAM" id="SSF55785">
    <property type="entry name" value="PYP-like sensor domain (PAS domain)"/>
    <property type="match status" value="1"/>
</dbReference>
<sequence length="493" mass="53408">METTFITIHDLSPEARILYSSDSIVDILGHTPDEVVNKPCWDFFHPTDLEDAKNLHSKGVQLDKAAVLAYCLLAHRDGRWINCECCFTCVYNVMVVCTSVYRPGVASQKRAAEAPIVRRLFASSPKDPRYHMLSHLSTKFQRDVEQETHEPRAALFLNRFTRTLTIMYATSGIEQVIGISGEDMKGRSFYYCIAENCLEDAVKCLETAKGNDSIAYLRFWFRDPRQDDVPPSSESENETDAEMTDVTETEDEDGGGSLSEAAPQPAGGSSASSSSAPAGDRTMAGLAESSAGPSQPSGAGSSQERTPTSPPVDRNEPIELEAVVSCTSDGLVVILRRARPLMPGVLPEQMQTGRAVATAPQPAQYPRGIFAAPWAPEPVFIPEQPRPALAGWYHGMHPQQVQPMPAPSGPSPQDFMNSIREVAVFAWALVGINGNLAQYGRGRPGEESQPADGLPIWDPRAIDSGNVTQTGTPATTSPQPTGTSATRADTTRA</sequence>
<accession>A0A0D2AHN1</accession>
<gene>
    <name evidence="3" type="ORF">PV09_03226</name>
</gene>
<dbReference type="InParanoid" id="A0A0D2AHN1"/>
<dbReference type="OrthoDB" id="411251at2759"/>
<feature type="compositionally biased region" description="Polar residues" evidence="1">
    <location>
        <begin position="465"/>
        <end position="493"/>
    </location>
</feature>
<dbReference type="Proteomes" id="UP000053259">
    <property type="component" value="Unassembled WGS sequence"/>
</dbReference>
<feature type="compositionally biased region" description="Acidic residues" evidence="1">
    <location>
        <begin position="235"/>
        <end position="254"/>
    </location>
</feature>
<dbReference type="Pfam" id="PF08447">
    <property type="entry name" value="PAS_3"/>
    <property type="match status" value="1"/>
</dbReference>
<dbReference type="CDD" id="cd00130">
    <property type="entry name" value="PAS"/>
    <property type="match status" value="2"/>
</dbReference>
<dbReference type="PROSITE" id="PS50112">
    <property type="entry name" value="PAS"/>
    <property type="match status" value="1"/>
</dbReference>
<feature type="region of interest" description="Disordered" evidence="1">
    <location>
        <begin position="441"/>
        <end position="493"/>
    </location>
</feature>
<feature type="domain" description="PAS" evidence="2">
    <location>
        <begin position="1"/>
        <end position="63"/>
    </location>
</feature>
<dbReference type="AlphaFoldDB" id="A0A0D2AHN1"/>
<evidence type="ECO:0000259" key="2">
    <source>
        <dbReference type="PROSITE" id="PS50112"/>
    </source>
</evidence>
<dbReference type="VEuPathDB" id="FungiDB:PV09_03226"/>
<dbReference type="EMBL" id="KN847536">
    <property type="protein sequence ID" value="KIW06050.1"/>
    <property type="molecule type" value="Genomic_DNA"/>
</dbReference>
<protein>
    <recommendedName>
        <fullName evidence="2">PAS domain-containing protein</fullName>
    </recommendedName>
</protein>
<dbReference type="STRING" id="253628.A0A0D2AHN1"/>
<organism evidence="3 4">
    <name type="scientific">Verruconis gallopava</name>
    <dbReference type="NCBI Taxonomy" id="253628"/>
    <lineage>
        <taxon>Eukaryota</taxon>
        <taxon>Fungi</taxon>
        <taxon>Dikarya</taxon>
        <taxon>Ascomycota</taxon>
        <taxon>Pezizomycotina</taxon>
        <taxon>Dothideomycetes</taxon>
        <taxon>Pleosporomycetidae</taxon>
        <taxon>Venturiales</taxon>
        <taxon>Sympoventuriaceae</taxon>
        <taxon>Verruconis</taxon>
    </lineage>
</organism>
<evidence type="ECO:0000313" key="3">
    <source>
        <dbReference type="EMBL" id="KIW06050.1"/>
    </source>
</evidence>
<dbReference type="RefSeq" id="XP_016215919.1">
    <property type="nucleotide sequence ID" value="XM_016356396.1"/>
</dbReference>
<dbReference type="HOGENOM" id="CLU_027006_1_0_1"/>
<evidence type="ECO:0000313" key="4">
    <source>
        <dbReference type="Proteomes" id="UP000053259"/>
    </source>
</evidence>
<keyword evidence="4" id="KW-1185">Reference proteome</keyword>
<dbReference type="InterPro" id="IPR035965">
    <property type="entry name" value="PAS-like_dom_sf"/>
</dbReference>
<dbReference type="SMART" id="SM00091">
    <property type="entry name" value="PAS"/>
    <property type="match status" value="2"/>
</dbReference>
<dbReference type="Gene3D" id="3.30.450.20">
    <property type="entry name" value="PAS domain"/>
    <property type="match status" value="1"/>
</dbReference>
<dbReference type="InterPro" id="IPR013655">
    <property type="entry name" value="PAS_fold_3"/>
</dbReference>
<name>A0A0D2AHN1_9PEZI</name>
<reference evidence="3 4" key="1">
    <citation type="submission" date="2015-01" db="EMBL/GenBank/DDBJ databases">
        <title>The Genome Sequence of Ochroconis gallopava CBS43764.</title>
        <authorList>
            <consortium name="The Broad Institute Genomics Platform"/>
            <person name="Cuomo C."/>
            <person name="de Hoog S."/>
            <person name="Gorbushina A."/>
            <person name="Stielow B."/>
            <person name="Teixiera M."/>
            <person name="Abouelleil A."/>
            <person name="Chapman S.B."/>
            <person name="Priest M."/>
            <person name="Young S.K."/>
            <person name="Wortman J."/>
            <person name="Nusbaum C."/>
            <person name="Birren B."/>
        </authorList>
    </citation>
    <scope>NUCLEOTIDE SEQUENCE [LARGE SCALE GENOMIC DNA]</scope>
    <source>
        <strain evidence="3 4">CBS 43764</strain>
    </source>
</reference>
<dbReference type="InterPro" id="IPR000014">
    <property type="entry name" value="PAS"/>
</dbReference>
<evidence type="ECO:0000256" key="1">
    <source>
        <dbReference type="SAM" id="MobiDB-lite"/>
    </source>
</evidence>